<feature type="region of interest" description="Disordered" evidence="1">
    <location>
        <begin position="286"/>
        <end position="314"/>
    </location>
</feature>
<organism evidence="2 3">
    <name type="scientific">Conoideocrella luteorostrata</name>
    <dbReference type="NCBI Taxonomy" id="1105319"/>
    <lineage>
        <taxon>Eukaryota</taxon>
        <taxon>Fungi</taxon>
        <taxon>Dikarya</taxon>
        <taxon>Ascomycota</taxon>
        <taxon>Pezizomycotina</taxon>
        <taxon>Sordariomycetes</taxon>
        <taxon>Hypocreomycetidae</taxon>
        <taxon>Hypocreales</taxon>
        <taxon>Clavicipitaceae</taxon>
        <taxon>Conoideocrella</taxon>
    </lineage>
</organism>
<comment type="caution">
    <text evidence="2">The sequence shown here is derived from an EMBL/GenBank/DDBJ whole genome shotgun (WGS) entry which is preliminary data.</text>
</comment>
<proteinExistence type="predicted"/>
<dbReference type="AlphaFoldDB" id="A0AAJ0CGU4"/>
<protein>
    <submittedName>
        <fullName evidence="2">Uncharacterized protein</fullName>
    </submittedName>
</protein>
<feature type="region of interest" description="Disordered" evidence="1">
    <location>
        <begin position="1"/>
        <end position="46"/>
    </location>
</feature>
<keyword evidence="3" id="KW-1185">Reference proteome</keyword>
<evidence type="ECO:0000313" key="2">
    <source>
        <dbReference type="EMBL" id="KAK2592823.1"/>
    </source>
</evidence>
<reference evidence="2" key="1">
    <citation type="submission" date="2023-06" db="EMBL/GenBank/DDBJ databases">
        <title>Conoideocrella luteorostrata (Hypocreales: Clavicipitaceae), a potential biocontrol fungus for elongate hemlock scale in United States Christmas tree production areas.</title>
        <authorList>
            <person name="Barrett H."/>
            <person name="Lovett B."/>
            <person name="Macias A.M."/>
            <person name="Stajich J.E."/>
            <person name="Kasson M.T."/>
        </authorList>
    </citation>
    <scope>NUCLEOTIDE SEQUENCE</scope>
    <source>
        <strain evidence="2">ARSEF 14590</strain>
    </source>
</reference>
<name>A0AAJ0CGU4_9HYPO</name>
<feature type="region of interest" description="Disordered" evidence="1">
    <location>
        <begin position="120"/>
        <end position="140"/>
    </location>
</feature>
<evidence type="ECO:0000256" key="1">
    <source>
        <dbReference type="SAM" id="MobiDB-lite"/>
    </source>
</evidence>
<feature type="compositionally biased region" description="Basic and acidic residues" evidence="1">
    <location>
        <begin position="286"/>
        <end position="297"/>
    </location>
</feature>
<dbReference type="Proteomes" id="UP001251528">
    <property type="component" value="Unassembled WGS sequence"/>
</dbReference>
<gene>
    <name evidence="2" type="ORF">QQS21_009491</name>
</gene>
<dbReference type="EMBL" id="JASWJB010000244">
    <property type="protein sequence ID" value="KAK2592823.1"/>
    <property type="molecule type" value="Genomic_DNA"/>
</dbReference>
<accession>A0AAJ0CGU4</accession>
<feature type="compositionally biased region" description="Basic and acidic residues" evidence="1">
    <location>
        <begin position="22"/>
        <end position="33"/>
    </location>
</feature>
<sequence length="406" mass="46768">MEPAVVMRPPTRPLGDGDGNDEERGLCGAELKRRSPPAGLDNDNRRNKRHCIEIDVNLAATKGQYAATKARSGGGRLGQESLRAVMRMHSRKRLYVRAIAWTTEDQLQVLGIRFMNRHKTEDQQHAAPKMNDKPAAKENRRQLTTRPITLEFRDQVLRPVRQLRTLDAEAQAKAMAEILQHYELRRASDDHVTMYYDGRAVDVLRTGGTFKTQSGNNRRVAYINMQTVRSLRNEHVWSRNPLWGKPNGPVERLRKKKLRRLQPAREAEDPYIAGVLVALAQEQQRERQRQRQQREQQEQQQQQQKHQPQHVQLQRCMGRRVDTEGCEGHGMVYAIALPYMRPRIAYFYKASIRHEFLQRLEKPGAAATDAAGNGVSISYVAFSLMEPEDALQHLTRLFQENKLHLV</sequence>
<evidence type="ECO:0000313" key="3">
    <source>
        <dbReference type="Proteomes" id="UP001251528"/>
    </source>
</evidence>